<organism evidence="2 3">
    <name type="scientific">Thalassiosira oceanica</name>
    <name type="common">Marine diatom</name>
    <dbReference type="NCBI Taxonomy" id="159749"/>
    <lineage>
        <taxon>Eukaryota</taxon>
        <taxon>Sar</taxon>
        <taxon>Stramenopiles</taxon>
        <taxon>Ochrophyta</taxon>
        <taxon>Bacillariophyta</taxon>
        <taxon>Coscinodiscophyceae</taxon>
        <taxon>Thalassiosirophycidae</taxon>
        <taxon>Thalassiosirales</taxon>
        <taxon>Thalassiosiraceae</taxon>
        <taxon>Thalassiosira</taxon>
    </lineage>
</organism>
<dbReference type="AlphaFoldDB" id="K0SA83"/>
<evidence type="ECO:0000313" key="3">
    <source>
        <dbReference type="Proteomes" id="UP000266841"/>
    </source>
</evidence>
<keyword evidence="3" id="KW-1185">Reference proteome</keyword>
<name>K0SA83_THAOC</name>
<dbReference type="Proteomes" id="UP000266841">
    <property type="component" value="Unassembled WGS sequence"/>
</dbReference>
<evidence type="ECO:0000256" key="1">
    <source>
        <dbReference type="SAM" id="MobiDB-lite"/>
    </source>
</evidence>
<dbReference type="EMBL" id="AGNL01019386">
    <property type="protein sequence ID" value="EJK61864.1"/>
    <property type="molecule type" value="Genomic_DNA"/>
</dbReference>
<protein>
    <submittedName>
        <fullName evidence="2">Uncharacterized protein</fullName>
    </submittedName>
</protein>
<feature type="compositionally biased region" description="Basic and acidic residues" evidence="1">
    <location>
        <begin position="80"/>
        <end position="98"/>
    </location>
</feature>
<proteinExistence type="predicted"/>
<sequence>MFATGQPSNKLTDRFEAREAGRVVRRDHDIADTTLARRNRGRRNKGRSLKAEDEDARGPQARAPAGHLGLARHASYDTSGKARDSRRDKRAQATRDKWQSISRHAGKIRCVFINPIREAKFAADPQRVEGVSGGSTPIGSGEGVLDSGGSISSGSGGLICGLIYGGFIPSWGRLERLRLASRLLGARSAAARSVVTGSAASRATRTAASLKQRHASLE</sequence>
<feature type="region of interest" description="Disordered" evidence="1">
    <location>
        <begin position="1"/>
        <end position="99"/>
    </location>
</feature>
<feature type="compositionally biased region" description="Basic residues" evidence="1">
    <location>
        <begin position="37"/>
        <end position="48"/>
    </location>
</feature>
<comment type="caution">
    <text evidence="2">The sequence shown here is derived from an EMBL/GenBank/DDBJ whole genome shotgun (WGS) entry which is preliminary data.</text>
</comment>
<evidence type="ECO:0000313" key="2">
    <source>
        <dbReference type="EMBL" id="EJK61864.1"/>
    </source>
</evidence>
<feature type="compositionally biased region" description="Basic and acidic residues" evidence="1">
    <location>
        <begin position="11"/>
        <end position="31"/>
    </location>
</feature>
<feature type="compositionally biased region" description="Polar residues" evidence="1">
    <location>
        <begin position="1"/>
        <end position="10"/>
    </location>
</feature>
<accession>K0SA83</accession>
<gene>
    <name evidence="2" type="ORF">THAOC_17568</name>
</gene>
<reference evidence="2 3" key="1">
    <citation type="journal article" date="2012" name="Genome Biol.">
        <title>Genome and low-iron response of an oceanic diatom adapted to chronic iron limitation.</title>
        <authorList>
            <person name="Lommer M."/>
            <person name="Specht M."/>
            <person name="Roy A.S."/>
            <person name="Kraemer L."/>
            <person name="Andreson R."/>
            <person name="Gutowska M.A."/>
            <person name="Wolf J."/>
            <person name="Bergner S.V."/>
            <person name="Schilhabel M.B."/>
            <person name="Klostermeier U.C."/>
            <person name="Beiko R.G."/>
            <person name="Rosenstiel P."/>
            <person name="Hippler M."/>
            <person name="Laroche J."/>
        </authorList>
    </citation>
    <scope>NUCLEOTIDE SEQUENCE [LARGE SCALE GENOMIC DNA]</scope>
    <source>
        <strain evidence="2 3">CCMP1005</strain>
    </source>
</reference>